<feature type="compositionally biased region" description="Pro residues" evidence="1">
    <location>
        <begin position="1"/>
        <end position="14"/>
    </location>
</feature>
<dbReference type="AlphaFoldDB" id="B9FY32"/>
<feature type="region of interest" description="Disordered" evidence="1">
    <location>
        <begin position="1"/>
        <end position="93"/>
    </location>
</feature>
<accession>B9FY32</accession>
<reference evidence="2" key="1">
    <citation type="journal article" date="2005" name="PLoS Biol.">
        <title>The genomes of Oryza sativa: a history of duplications.</title>
        <authorList>
            <person name="Yu J."/>
            <person name="Wang J."/>
            <person name="Lin W."/>
            <person name="Li S."/>
            <person name="Li H."/>
            <person name="Zhou J."/>
            <person name="Ni P."/>
            <person name="Dong W."/>
            <person name="Hu S."/>
            <person name="Zeng C."/>
            <person name="Zhang J."/>
            <person name="Zhang Y."/>
            <person name="Li R."/>
            <person name="Xu Z."/>
            <person name="Li S."/>
            <person name="Li X."/>
            <person name="Zheng H."/>
            <person name="Cong L."/>
            <person name="Lin L."/>
            <person name="Yin J."/>
            <person name="Geng J."/>
            <person name="Li G."/>
            <person name="Shi J."/>
            <person name="Liu J."/>
            <person name="Lv H."/>
            <person name="Li J."/>
            <person name="Wang J."/>
            <person name="Deng Y."/>
            <person name="Ran L."/>
            <person name="Shi X."/>
            <person name="Wang X."/>
            <person name="Wu Q."/>
            <person name="Li C."/>
            <person name="Ren X."/>
            <person name="Wang J."/>
            <person name="Wang X."/>
            <person name="Li D."/>
            <person name="Liu D."/>
            <person name="Zhang X."/>
            <person name="Ji Z."/>
            <person name="Zhao W."/>
            <person name="Sun Y."/>
            <person name="Zhang Z."/>
            <person name="Bao J."/>
            <person name="Han Y."/>
            <person name="Dong L."/>
            <person name="Ji J."/>
            <person name="Chen P."/>
            <person name="Wu S."/>
            <person name="Liu J."/>
            <person name="Xiao Y."/>
            <person name="Bu D."/>
            <person name="Tan J."/>
            <person name="Yang L."/>
            <person name="Ye C."/>
            <person name="Zhang J."/>
            <person name="Xu J."/>
            <person name="Zhou Y."/>
            <person name="Yu Y."/>
            <person name="Zhang B."/>
            <person name="Zhuang S."/>
            <person name="Wei H."/>
            <person name="Liu B."/>
            <person name="Lei M."/>
            <person name="Yu H."/>
            <person name="Li Y."/>
            <person name="Xu H."/>
            <person name="Wei S."/>
            <person name="He X."/>
            <person name="Fang L."/>
            <person name="Zhang Z."/>
            <person name="Zhang Y."/>
            <person name="Huang X."/>
            <person name="Su Z."/>
            <person name="Tong W."/>
            <person name="Li J."/>
            <person name="Tong Z."/>
            <person name="Li S."/>
            <person name="Ye J."/>
            <person name="Wang L."/>
            <person name="Fang L."/>
            <person name="Lei T."/>
            <person name="Chen C."/>
            <person name="Chen H."/>
            <person name="Xu Z."/>
            <person name="Li H."/>
            <person name="Huang H."/>
            <person name="Zhang F."/>
            <person name="Xu H."/>
            <person name="Li N."/>
            <person name="Zhao C."/>
            <person name="Li S."/>
            <person name="Dong L."/>
            <person name="Huang Y."/>
            <person name="Li L."/>
            <person name="Xi Y."/>
            <person name="Qi Q."/>
            <person name="Li W."/>
            <person name="Zhang B."/>
            <person name="Hu W."/>
            <person name="Zhang Y."/>
            <person name="Tian X."/>
            <person name="Jiao Y."/>
            <person name="Liang X."/>
            <person name="Jin J."/>
            <person name="Gao L."/>
            <person name="Zheng W."/>
            <person name="Hao B."/>
            <person name="Liu S."/>
            <person name="Wang W."/>
            <person name="Yuan L."/>
            <person name="Cao M."/>
            <person name="McDermott J."/>
            <person name="Samudrala R."/>
            <person name="Wang J."/>
            <person name="Wong G.K."/>
            <person name="Yang H."/>
        </authorList>
    </citation>
    <scope>NUCLEOTIDE SEQUENCE [LARGE SCALE GENOMIC DNA]</scope>
</reference>
<reference evidence="2" key="2">
    <citation type="submission" date="2008-12" db="EMBL/GenBank/DDBJ databases">
        <title>Improved gene annotation of the rice (Oryza sativa) genomes.</title>
        <authorList>
            <person name="Wang J."/>
            <person name="Li R."/>
            <person name="Fan W."/>
            <person name="Huang Q."/>
            <person name="Zhang J."/>
            <person name="Zhou Y."/>
            <person name="Hu Y."/>
            <person name="Zi S."/>
            <person name="Li J."/>
            <person name="Ni P."/>
            <person name="Zheng H."/>
            <person name="Zhang Y."/>
            <person name="Zhao M."/>
            <person name="Hao Q."/>
            <person name="McDermott J."/>
            <person name="Samudrala R."/>
            <person name="Kristiansen K."/>
            <person name="Wong G.K.-S."/>
        </authorList>
    </citation>
    <scope>NUCLEOTIDE SEQUENCE</scope>
</reference>
<gene>
    <name evidence="2" type="ORF">OsJ_24873</name>
</gene>
<organism evidence="2">
    <name type="scientific">Oryza sativa subsp. japonica</name>
    <name type="common">Rice</name>
    <dbReference type="NCBI Taxonomy" id="39947"/>
    <lineage>
        <taxon>Eukaryota</taxon>
        <taxon>Viridiplantae</taxon>
        <taxon>Streptophyta</taxon>
        <taxon>Embryophyta</taxon>
        <taxon>Tracheophyta</taxon>
        <taxon>Spermatophyta</taxon>
        <taxon>Magnoliopsida</taxon>
        <taxon>Liliopsida</taxon>
        <taxon>Poales</taxon>
        <taxon>Poaceae</taxon>
        <taxon>BOP clade</taxon>
        <taxon>Oryzoideae</taxon>
        <taxon>Oryzeae</taxon>
        <taxon>Oryzinae</taxon>
        <taxon>Oryza</taxon>
        <taxon>Oryza sativa</taxon>
    </lineage>
</organism>
<feature type="compositionally biased region" description="Low complexity" evidence="1">
    <location>
        <begin position="76"/>
        <end position="93"/>
    </location>
</feature>
<feature type="compositionally biased region" description="Basic residues" evidence="1">
    <location>
        <begin position="15"/>
        <end position="25"/>
    </location>
</feature>
<evidence type="ECO:0000313" key="2">
    <source>
        <dbReference type="EMBL" id="EEE67469.1"/>
    </source>
</evidence>
<sequence>MAAPAPPAPPPRPPFKVRIRIKPARAARAEEDAGKQEEPGFPMDHPLSTTTTTKRRPEGKESSGAASQPAPERVNPTGTTRPAARAAGFFLRE</sequence>
<name>B9FY32_ORYSJ</name>
<proteinExistence type="predicted"/>
<protein>
    <submittedName>
        <fullName evidence="2">Uncharacterized protein</fullName>
    </submittedName>
</protein>
<dbReference type="EMBL" id="CM000144">
    <property type="protein sequence ID" value="EEE67469.1"/>
    <property type="molecule type" value="Genomic_DNA"/>
</dbReference>
<dbReference type="Proteomes" id="UP000007752">
    <property type="component" value="Chromosome 7"/>
</dbReference>
<evidence type="ECO:0000256" key="1">
    <source>
        <dbReference type="SAM" id="MobiDB-lite"/>
    </source>
</evidence>
<feature type="compositionally biased region" description="Basic and acidic residues" evidence="1">
    <location>
        <begin position="27"/>
        <end position="38"/>
    </location>
</feature>